<dbReference type="SUPFAM" id="SSF159888">
    <property type="entry name" value="YdhG-like"/>
    <property type="match status" value="1"/>
</dbReference>
<dbReference type="InterPro" id="IPR014922">
    <property type="entry name" value="YdhG-like"/>
</dbReference>
<evidence type="ECO:0000313" key="2">
    <source>
        <dbReference type="EMBL" id="RKQ13292.1"/>
    </source>
</evidence>
<reference evidence="2 3" key="1">
    <citation type="journal article" date="2015" name="Antonie Van Leeuwenhoek">
        <title>Oceanobacillus bengalensis sp. nov., a bacterium isolated from seawater of the Bay of Bengal.</title>
        <authorList>
            <person name="Yongchang O."/>
            <person name="Xiang W."/>
            <person name="Wang G."/>
        </authorList>
    </citation>
    <scope>NUCLEOTIDE SEQUENCE [LARGE SCALE GENOMIC DNA]</scope>
    <source>
        <strain evidence="2 3">MCCC 1K00260</strain>
    </source>
</reference>
<comment type="caution">
    <text evidence="2">The sequence shown here is derived from an EMBL/GenBank/DDBJ whole genome shotgun (WGS) entry which is preliminary data.</text>
</comment>
<dbReference type="Pfam" id="PF08818">
    <property type="entry name" value="DUF1801"/>
    <property type="match status" value="1"/>
</dbReference>
<dbReference type="EMBL" id="RBZO01000033">
    <property type="protein sequence ID" value="RKQ13292.1"/>
    <property type="molecule type" value="Genomic_DNA"/>
</dbReference>
<keyword evidence="3" id="KW-1185">Reference proteome</keyword>
<proteinExistence type="predicted"/>
<dbReference type="AlphaFoldDB" id="A0A494YT45"/>
<evidence type="ECO:0000313" key="3">
    <source>
        <dbReference type="Proteomes" id="UP000281813"/>
    </source>
</evidence>
<accession>A0A494YT45</accession>
<dbReference type="RefSeq" id="WP_121133809.1">
    <property type="nucleotide sequence ID" value="NZ_JBHUFK010000050.1"/>
</dbReference>
<name>A0A494YT45_9BACI</name>
<sequence length="125" mass="14630">MQYDAKNPEEYLELLEDDWRKEKLLAIRQMILAYAPELEEVIRYKMLNYGKDDNYVFALNAQKHYVSLYVGTIDKVENAETLLAGYHYGKGCIRVKKSIKIEETGLEQFIHNSIDMWRAGEDTAC</sequence>
<evidence type="ECO:0000259" key="1">
    <source>
        <dbReference type="Pfam" id="PF08818"/>
    </source>
</evidence>
<gene>
    <name evidence="2" type="ORF">D8M05_16570</name>
</gene>
<feature type="domain" description="YdhG-like" evidence="1">
    <location>
        <begin position="20"/>
        <end position="113"/>
    </location>
</feature>
<organism evidence="2 3">
    <name type="scientific">Oceanobacillus bengalensis</name>
    <dbReference type="NCBI Taxonomy" id="1435466"/>
    <lineage>
        <taxon>Bacteria</taxon>
        <taxon>Bacillati</taxon>
        <taxon>Bacillota</taxon>
        <taxon>Bacilli</taxon>
        <taxon>Bacillales</taxon>
        <taxon>Bacillaceae</taxon>
        <taxon>Oceanobacillus</taxon>
    </lineage>
</organism>
<dbReference type="Gene3D" id="3.90.1150.200">
    <property type="match status" value="1"/>
</dbReference>
<dbReference type="OrthoDB" id="9813231at2"/>
<dbReference type="Proteomes" id="UP000281813">
    <property type="component" value="Unassembled WGS sequence"/>
</dbReference>
<protein>
    <submittedName>
        <fullName evidence="2">DUF1801 domain-containing protein</fullName>
    </submittedName>
</protein>